<gene>
    <name evidence="1" type="ORF">PCON_01947</name>
</gene>
<proteinExistence type="predicted"/>
<sequence length="96" mass="10940">MVKATYQPKWLSEFMIMRIQQHYVRDSVLPIPLRPERFGSCVGPPVRRHVEPSRAATYCSWGALRQAIPDSSGFRIQASPDLASYRQASRGRFCGN</sequence>
<reference evidence="1 2" key="1">
    <citation type="journal article" date="2013" name="PLoS Genet.">
        <title>The genome and development-dependent transcriptomes of Pyronema confluens: a window into fungal evolution.</title>
        <authorList>
            <person name="Traeger S."/>
            <person name="Altegoer F."/>
            <person name="Freitag M."/>
            <person name="Gabaldon T."/>
            <person name="Kempken F."/>
            <person name="Kumar A."/>
            <person name="Marcet-Houben M."/>
            <person name="Poggeler S."/>
            <person name="Stajich J.E."/>
            <person name="Nowrousian M."/>
        </authorList>
    </citation>
    <scope>NUCLEOTIDE SEQUENCE [LARGE SCALE GENOMIC DNA]</scope>
    <source>
        <strain evidence="2">CBS 100304</strain>
        <tissue evidence="1">Vegetative mycelium</tissue>
    </source>
</reference>
<dbReference type="AlphaFoldDB" id="U4L2S8"/>
<evidence type="ECO:0000313" key="1">
    <source>
        <dbReference type="EMBL" id="CCX04370.1"/>
    </source>
</evidence>
<protein>
    <submittedName>
        <fullName evidence="1">Uncharacterized protein</fullName>
    </submittedName>
</protein>
<accession>U4L2S8</accession>
<keyword evidence="2" id="KW-1185">Reference proteome</keyword>
<evidence type="ECO:0000313" key="2">
    <source>
        <dbReference type="Proteomes" id="UP000018144"/>
    </source>
</evidence>
<name>U4L2S8_PYROM</name>
<dbReference type="EMBL" id="HF935200">
    <property type="protein sequence ID" value="CCX04370.1"/>
    <property type="molecule type" value="Genomic_DNA"/>
</dbReference>
<dbReference type="Proteomes" id="UP000018144">
    <property type="component" value="Unassembled WGS sequence"/>
</dbReference>
<organism evidence="1 2">
    <name type="scientific">Pyronema omphalodes (strain CBS 100304)</name>
    <name type="common">Pyronema confluens</name>
    <dbReference type="NCBI Taxonomy" id="1076935"/>
    <lineage>
        <taxon>Eukaryota</taxon>
        <taxon>Fungi</taxon>
        <taxon>Dikarya</taxon>
        <taxon>Ascomycota</taxon>
        <taxon>Pezizomycotina</taxon>
        <taxon>Pezizomycetes</taxon>
        <taxon>Pezizales</taxon>
        <taxon>Pyronemataceae</taxon>
        <taxon>Pyronema</taxon>
    </lineage>
</organism>